<dbReference type="InterPro" id="IPR001474">
    <property type="entry name" value="GTP_CycHdrlase_I"/>
</dbReference>
<sequence length="110" mass="12426">TFRGRFIFAYVPDKLNIGASKVQRMFDVLGNRPQGQEKLAHDVADMFTRIVKPLGVAVWCAGVHDCMRLRGVKASGSWMEDIHLQGVFLTSLERRAEFMSIVSRGKPNME</sequence>
<name>A0A2H0K8T2_9BACT</name>
<evidence type="ECO:0000313" key="8">
    <source>
        <dbReference type="Proteomes" id="UP000229834"/>
    </source>
</evidence>
<dbReference type="Pfam" id="PF01227">
    <property type="entry name" value="GTP_cyclohydroI"/>
    <property type="match status" value="1"/>
</dbReference>
<dbReference type="SUPFAM" id="SSF55620">
    <property type="entry name" value="Tetrahydrobiopterin biosynthesis enzymes-like"/>
    <property type="match status" value="1"/>
</dbReference>
<dbReference type="Gene3D" id="3.30.1130.10">
    <property type="match status" value="1"/>
</dbReference>
<proteinExistence type="predicted"/>
<protein>
    <recommendedName>
        <fullName evidence="3">GTP cyclohydrolase I</fullName>
        <ecNumber evidence="3">3.5.4.16</ecNumber>
    </recommendedName>
</protein>
<dbReference type="EC" id="3.5.4.16" evidence="3"/>
<evidence type="ECO:0000256" key="2">
    <source>
        <dbReference type="ARBA" id="ARBA00005080"/>
    </source>
</evidence>
<dbReference type="EMBL" id="PCVC01000035">
    <property type="protein sequence ID" value="PIQ67003.1"/>
    <property type="molecule type" value="Genomic_DNA"/>
</dbReference>
<dbReference type="Proteomes" id="UP000229834">
    <property type="component" value="Unassembled WGS sequence"/>
</dbReference>
<comment type="catalytic activity">
    <reaction evidence="1">
        <text>GTP + H2O = 7,8-dihydroneopterin 3'-triphosphate + formate + H(+)</text>
        <dbReference type="Rhea" id="RHEA:17473"/>
        <dbReference type="ChEBI" id="CHEBI:15377"/>
        <dbReference type="ChEBI" id="CHEBI:15378"/>
        <dbReference type="ChEBI" id="CHEBI:15740"/>
        <dbReference type="ChEBI" id="CHEBI:37565"/>
        <dbReference type="ChEBI" id="CHEBI:58462"/>
        <dbReference type="EC" id="3.5.4.16"/>
    </reaction>
</comment>
<keyword evidence="4" id="KW-0554">One-carbon metabolism</keyword>
<evidence type="ECO:0000256" key="1">
    <source>
        <dbReference type="ARBA" id="ARBA00001052"/>
    </source>
</evidence>
<dbReference type="InterPro" id="IPR043133">
    <property type="entry name" value="GTP-CH-I_C/QueF"/>
</dbReference>
<feature type="non-terminal residue" evidence="7">
    <location>
        <position position="1"/>
    </location>
</feature>
<feature type="domain" description="GTP cyclohydrolase I" evidence="6">
    <location>
        <begin position="2"/>
        <end position="102"/>
    </location>
</feature>
<dbReference type="GO" id="GO:0005737">
    <property type="term" value="C:cytoplasm"/>
    <property type="evidence" value="ECO:0007669"/>
    <property type="project" value="TreeGrafter"/>
</dbReference>
<dbReference type="AlphaFoldDB" id="A0A2H0K8T2"/>
<gene>
    <name evidence="7" type="ORF">COV95_01090</name>
</gene>
<dbReference type="GO" id="GO:0006730">
    <property type="term" value="P:one-carbon metabolic process"/>
    <property type="evidence" value="ECO:0007669"/>
    <property type="project" value="UniProtKB-KW"/>
</dbReference>
<evidence type="ECO:0000313" key="7">
    <source>
        <dbReference type="EMBL" id="PIQ67003.1"/>
    </source>
</evidence>
<dbReference type="InterPro" id="IPR020602">
    <property type="entry name" value="GTP_CycHdrlase_I_dom"/>
</dbReference>
<organism evidence="7 8">
    <name type="scientific">Candidatus Zambryskibacteria bacterium CG11_big_fil_rev_8_21_14_0_20_40_24</name>
    <dbReference type="NCBI Taxonomy" id="1975116"/>
    <lineage>
        <taxon>Bacteria</taxon>
        <taxon>Candidatus Zambryskiibacteriota</taxon>
    </lineage>
</organism>
<dbReference type="UniPathway" id="UPA00848">
    <property type="reaction ID" value="UER00151"/>
</dbReference>
<dbReference type="GO" id="GO:0005525">
    <property type="term" value="F:GTP binding"/>
    <property type="evidence" value="ECO:0007669"/>
    <property type="project" value="TreeGrafter"/>
</dbReference>
<comment type="pathway">
    <text evidence="2">Cofactor biosynthesis; 7,8-dihydroneopterin triphosphate biosynthesis; 7,8-dihydroneopterin triphosphate from GTP: step 1/1.</text>
</comment>
<keyword evidence="5 7" id="KW-0378">Hydrolase</keyword>
<evidence type="ECO:0000256" key="4">
    <source>
        <dbReference type="ARBA" id="ARBA00022563"/>
    </source>
</evidence>
<reference evidence="7 8" key="1">
    <citation type="submission" date="2017-09" db="EMBL/GenBank/DDBJ databases">
        <title>Depth-based differentiation of microbial function through sediment-hosted aquifers and enrichment of novel symbionts in the deep terrestrial subsurface.</title>
        <authorList>
            <person name="Probst A.J."/>
            <person name="Ladd B."/>
            <person name="Jarett J.K."/>
            <person name="Geller-Mcgrath D.E."/>
            <person name="Sieber C.M."/>
            <person name="Emerson J.B."/>
            <person name="Anantharaman K."/>
            <person name="Thomas B.C."/>
            <person name="Malmstrom R."/>
            <person name="Stieglmeier M."/>
            <person name="Klingl A."/>
            <person name="Woyke T."/>
            <person name="Ryan C.M."/>
            <person name="Banfield J.F."/>
        </authorList>
    </citation>
    <scope>NUCLEOTIDE SEQUENCE [LARGE SCALE GENOMIC DNA]</scope>
    <source>
        <strain evidence="7">CG11_big_fil_rev_8_21_14_0_20_40_24</strain>
    </source>
</reference>
<evidence type="ECO:0000259" key="6">
    <source>
        <dbReference type="Pfam" id="PF01227"/>
    </source>
</evidence>
<evidence type="ECO:0000256" key="3">
    <source>
        <dbReference type="ARBA" id="ARBA00012715"/>
    </source>
</evidence>
<comment type="caution">
    <text evidence="7">The sequence shown here is derived from an EMBL/GenBank/DDBJ whole genome shotgun (WGS) entry which is preliminary data.</text>
</comment>
<dbReference type="GO" id="GO:0008270">
    <property type="term" value="F:zinc ion binding"/>
    <property type="evidence" value="ECO:0007669"/>
    <property type="project" value="TreeGrafter"/>
</dbReference>
<dbReference type="PANTHER" id="PTHR11109">
    <property type="entry name" value="GTP CYCLOHYDROLASE I"/>
    <property type="match status" value="1"/>
</dbReference>
<dbReference type="GO" id="GO:0003934">
    <property type="term" value="F:GTP cyclohydrolase I activity"/>
    <property type="evidence" value="ECO:0007669"/>
    <property type="project" value="UniProtKB-EC"/>
</dbReference>
<dbReference type="GO" id="GO:0006729">
    <property type="term" value="P:tetrahydrobiopterin biosynthetic process"/>
    <property type="evidence" value="ECO:0007669"/>
    <property type="project" value="TreeGrafter"/>
</dbReference>
<accession>A0A2H0K8T2</accession>
<evidence type="ECO:0000256" key="5">
    <source>
        <dbReference type="ARBA" id="ARBA00022801"/>
    </source>
</evidence>
<dbReference type="GO" id="GO:0046654">
    <property type="term" value="P:tetrahydrofolate biosynthetic process"/>
    <property type="evidence" value="ECO:0007669"/>
    <property type="project" value="InterPro"/>
</dbReference>
<dbReference type="PANTHER" id="PTHR11109:SF7">
    <property type="entry name" value="GTP CYCLOHYDROLASE 1"/>
    <property type="match status" value="1"/>
</dbReference>